<dbReference type="InterPro" id="IPR037219">
    <property type="entry name" value="Peptidase_M41-like"/>
</dbReference>
<dbReference type="Gene3D" id="1.20.58.760">
    <property type="entry name" value="Peptidase M41"/>
    <property type="match status" value="1"/>
</dbReference>
<dbReference type="InterPro" id="IPR050928">
    <property type="entry name" value="ATP-dep_Zn_Metalloprotease"/>
</dbReference>
<evidence type="ECO:0000256" key="13">
    <source>
        <dbReference type="ARBA" id="ARBA00023049"/>
    </source>
</evidence>
<comment type="subcellular location">
    <subcellularLocation>
        <location evidence="3">Membrane</location>
    </subcellularLocation>
    <subcellularLocation>
        <location evidence="2">Mitochondrion</location>
    </subcellularLocation>
</comment>
<dbReference type="GO" id="GO:0004222">
    <property type="term" value="F:metalloendopeptidase activity"/>
    <property type="evidence" value="ECO:0007669"/>
    <property type="project" value="InterPro"/>
</dbReference>
<evidence type="ECO:0000256" key="1">
    <source>
        <dbReference type="ARBA" id="ARBA00001947"/>
    </source>
</evidence>
<dbReference type="SUPFAM" id="SSF140990">
    <property type="entry name" value="FtsH protease domain-like"/>
    <property type="match status" value="1"/>
</dbReference>
<dbReference type="KEGG" id="cvr:CHLNCDRAFT_140544"/>
<dbReference type="EMBL" id="GL433837">
    <property type="protein sequence ID" value="EFN58783.1"/>
    <property type="molecule type" value="Genomic_DNA"/>
</dbReference>
<dbReference type="PANTHER" id="PTHR43655:SF2">
    <property type="entry name" value="AFG3 LIKE MATRIX AAA PEPTIDASE SUBUNIT 2, ISOFORM A"/>
    <property type="match status" value="1"/>
</dbReference>
<dbReference type="FunCoup" id="E1Z5M6">
    <property type="interactions" value="2037"/>
</dbReference>
<dbReference type="GO" id="GO:0005524">
    <property type="term" value="F:ATP binding"/>
    <property type="evidence" value="ECO:0007669"/>
    <property type="project" value="UniProtKB-KW"/>
</dbReference>
<dbReference type="GO" id="GO:0016887">
    <property type="term" value="F:ATP hydrolysis activity"/>
    <property type="evidence" value="ECO:0007669"/>
    <property type="project" value="InterPro"/>
</dbReference>
<comment type="cofactor">
    <cofactor evidence="1">
        <name>Zn(2+)</name>
        <dbReference type="ChEBI" id="CHEBI:29105"/>
    </cofactor>
</comment>
<dbReference type="Gene3D" id="3.40.1690.20">
    <property type="match status" value="1"/>
</dbReference>
<keyword evidence="10" id="KW-0862">Zinc</keyword>
<evidence type="ECO:0000313" key="17">
    <source>
        <dbReference type="EMBL" id="EFN58783.1"/>
    </source>
</evidence>
<keyword evidence="18" id="KW-1185">Reference proteome</keyword>
<comment type="similarity">
    <text evidence="4">In the N-terminal section; belongs to the AAA ATPase family.</text>
</comment>
<organism evidence="18">
    <name type="scientific">Chlorella variabilis</name>
    <name type="common">Green alga</name>
    <dbReference type="NCBI Taxonomy" id="554065"/>
    <lineage>
        <taxon>Eukaryota</taxon>
        <taxon>Viridiplantae</taxon>
        <taxon>Chlorophyta</taxon>
        <taxon>core chlorophytes</taxon>
        <taxon>Trebouxiophyceae</taxon>
        <taxon>Chlorellales</taxon>
        <taxon>Chlorellaceae</taxon>
        <taxon>Chlorella clade</taxon>
        <taxon>Chlorella</taxon>
    </lineage>
</organism>
<dbReference type="GO" id="GO:0009535">
    <property type="term" value="C:chloroplast thylakoid membrane"/>
    <property type="evidence" value="ECO:0007669"/>
    <property type="project" value="TreeGrafter"/>
</dbReference>
<keyword evidence="12" id="KW-1133">Transmembrane helix</keyword>
<dbReference type="GO" id="GO:0004176">
    <property type="term" value="F:ATP-dependent peptidase activity"/>
    <property type="evidence" value="ECO:0007669"/>
    <property type="project" value="InterPro"/>
</dbReference>
<dbReference type="InterPro" id="IPR000642">
    <property type="entry name" value="Peptidase_M41"/>
</dbReference>
<evidence type="ECO:0000256" key="3">
    <source>
        <dbReference type="ARBA" id="ARBA00004370"/>
    </source>
</evidence>
<dbReference type="Gene3D" id="3.40.50.300">
    <property type="entry name" value="P-loop containing nucleotide triphosphate hydrolases"/>
    <property type="match status" value="1"/>
</dbReference>
<feature type="compositionally biased region" description="Basic and acidic residues" evidence="15">
    <location>
        <begin position="111"/>
        <end position="140"/>
    </location>
</feature>
<evidence type="ECO:0000256" key="15">
    <source>
        <dbReference type="SAM" id="MobiDB-lite"/>
    </source>
</evidence>
<keyword evidence="8" id="KW-0547">Nucleotide-binding</keyword>
<evidence type="ECO:0000256" key="11">
    <source>
        <dbReference type="ARBA" id="ARBA00022840"/>
    </source>
</evidence>
<dbReference type="GO" id="GO:0034982">
    <property type="term" value="P:mitochondrial protein processing"/>
    <property type="evidence" value="ECO:0007669"/>
    <property type="project" value="TreeGrafter"/>
</dbReference>
<dbReference type="InterPro" id="IPR011546">
    <property type="entry name" value="Pept_M41_FtsH_extracell"/>
</dbReference>
<keyword evidence="9" id="KW-0378">Hydrolase</keyword>
<dbReference type="eggNOG" id="KOG0731">
    <property type="taxonomic scope" value="Eukaryota"/>
</dbReference>
<evidence type="ECO:0000256" key="14">
    <source>
        <dbReference type="ARBA" id="ARBA00023136"/>
    </source>
</evidence>
<dbReference type="GO" id="GO:0008270">
    <property type="term" value="F:zinc ion binding"/>
    <property type="evidence" value="ECO:0007669"/>
    <property type="project" value="InterPro"/>
</dbReference>
<feature type="region of interest" description="Disordered" evidence="15">
    <location>
        <begin position="657"/>
        <end position="751"/>
    </location>
</feature>
<dbReference type="InterPro" id="IPR027417">
    <property type="entry name" value="P-loop_NTPase"/>
</dbReference>
<keyword evidence="6" id="KW-0812">Transmembrane</keyword>
<dbReference type="Pfam" id="PF01434">
    <property type="entry name" value="Peptidase_M41"/>
    <property type="match status" value="1"/>
</dbReference>
<evidence type="ECO:0000256" key="5">
    <source>
        <dbReference type="ARBA" id="ARBA00022670"/>
    </source>
</evidence>
<accession>E1Z5M6</accession>
<evidence type="ECO:0000256" key="10">
    <source>
        <dbReference type="ARBA" id="ARBA00022833"/>
    </source>
</evidence>
<feature type="compositionally biased region" description="Low complexity" evidence="15">
    <location>
        <begin position="727"/>
        <end position="736"/>
    </location>
</feature>
<dbReference type="InParanoid" id="E1Z5M6"/>
<evidence type="ECO:0000256" key="8">
    <source>
        <dbReference type="ARBA" id="ARBA00022741"/>
    </source>
</evidence>
<proteinExistence type="inferred from homology"/>
<dbReference type="RefSeq" id="XP_005850885.1">
    <property type="nucleotide sequence ID" value="XM_005850823.1"/>
</dbReference>
<dbReference type="STRING" id="554065.E1Z5M6"/>
<evidence type="ECO:0000256" key="7">
    <source>
        <dbReference type="ARBA" id="ARBA00022723"/>
    </source>
</evidence>
<evidence type="ECO:0000256" key="12">
    <source>
        <dbReference type="ARBA" id="ARBA00022989"/>
    </source>
</evidence>
<keyword evidence="7" id="KW-0479">Metal-binding</keyword>
<keyword evidence="11" id="KW-0067">ATP-binding</keyword>
<feature type="region of interest" description="Disordered" evidence="15">
    <location>
        <begin position="111"/>
        <end position="159"/>
    </location>
</feature>
<dbReference type="GO" id="GO:0005745">
    <property type="term" value="C:m-AAA complex"/>
    <property type="evidence" value="ECO:0007669"/>
    <property type="project" value="TreeGrafter"/>
</dbReference>
<dbReference type="InterPro" id="IPR003593">
    <property type="entry name" value="AAA+_ATPase"/>
</dbReference>
<evidence type="ECO:0000259" key="16">
    <source>
        <dbReference type="SMART" id="SM00382"/>
    </source>
</evidence>
<dbReference type="SUPFAM" id="SSF52540">
    <property type="entry name" value="P-loop containing nucleoside triphosphate hydrolases"/>
    <property type="match status" value="1"/>
</dbReference>
<sequence length="751" mass="78943">MRGTQQALRALKHLVVHFEPELLQLSERLVSSSLASTSGASAAAIMAALRSEPALQRLAPRLLSTLAGGGRGGVARQAGQLAGRLLRQQEAQQAQAVAPWRRLFSSETPRRGWDKFYPKGKGRRPEGEAKGAKEAPKKPAEGGVAGGGGPGGPGSDSFEALTKKGLQQVAPILLVMLAAATLMGAGRQDAQEVSFQWFKAQLLAKGVVDKVEVANKQMVKVYVRPVSAGRRPAGADAGAGAGELLIGSEGGAEDAAYGAGAPGGGGGGAGAGQGRGVYKFYFNIGSVDSFEHAMEEAQEAMGVPSNKMVPIVYTSEVSWQQELWRLLPTILLIGGYVWFTRRQLGGLGGGGGPGGRGIFNVGKASITLLDKNAKNKVTFKDVAGCDEAKVEIMEFVNFLKNPGKYKELGAKIPKGALLVGPPGTGKTLLAKATAGEAGVPFLTISGSDFMEMFVGVISVEERRTVAYHEAGHAVTGWFLQHAEPLLKVSIVPRGSAALGFAQYLPNENVLMTTEQLNDMMAMALGGRAAEQVMLGRISTGAQNDLERVTKMAYSQVAIYGMNPKVGLLSFPPEEGQLNKPYSDDTARIIDGEVRSLVDLAYQRTVQLLEEKKHLVEGMAQALLKKEVLGTEELEALLGARPYRSAELRNIDKLKAGFKGGAGGGGAASGEGAEEAEVRAPPPSTDTPAGDLALAAKQLQDGEGGPGVGAPEAPSVAAARAEPEPEEQQQQQQQQQAEEAEHKKRRPRIVAT</sequence>
<keyword evidence="5" id="KW-0645">Protease</keyword>
<name>E1Z5M6_CHLVA</name>
<dbReference type="Pfam" id="PF06480">
    <property type="entry name" value="FtsH_ext"/>
    <property type="match status" value="1"/>
</dbReference>
<dbReference type="Proteomes" id="UP000008141">
    <property type="component" value="Unassembled WGS sequence"/>
</dbReference>
<reference evidence="17 18" key="1">
    <citation type="journal article" date="2010" name="Plant Cell">
        <title>The Chlorella variabilis NC64A genome reveals adaptation to photosymbiosis, coevolution with viruses, and cryptic sex.</title>
        <authorList>
            <person name="Blanc G."/>
            <person name="Duncan G."/>
            <person name="Agarkova I."/>
            <person name="Borodovsky M."/>
            <person name="Gurnon J."/>
            <person name="Kuo A."/>
            <person name="Lindquist E."/>
            <person name="Lucas S."/>
            <person name="Pangilinan J."/>
            <person name="Polle J."/>
            <person name="Salamov A."/>
            <person name="Terry A."/>
            <person name="Yamada T."/>
            <person name="Dunigan D.D."/>
            <person name="Grigoriev I.V."/>
            <person name="Claverie J.M."/>
            <person name="Van Etten J.L."/>
        </authorList>
    </citation>
    <scope>NUCLEOTIDE SEQUENCE [LARGE SCALE GENOMIC DNA]</scope>
    <source>
        <strain evidence="17 18">NC64A</strain>
    </source>
</reference>
<dbReference type="MEROPS" id="M41.023"/>
<evidence type="ECO:0000313" key="18">
    <source>
        <dbReference type="Proteomes" id="UP000008141"/>
    </source>
</evidence>
<dbReference type="OrthoDB" id="1413014at2759"/>
<feature type="compositionally biased region" description="Basic residues" evidence="15">
    <location>
        <begin position="742"/>
        <end position="751"/>
    </location>
</feature>
<feature type="domain" description="AAA+ ATPase" evidence="16">
    <location>
        <begin position="412"/>
        <end position="538"/>
    </location>
</feature>
<keyword evidence="14" id="KW-0472">Membrane</keyword>
<feature type="compositionally biased region" description="Low complexity" evidence="15">
    <location>
        <begin position="708"/>
        <end position="719"/>
    </location>
</feature>
<evidence type="ECO:0000256" key="4">
    <source>
        <dbReference type="ARBA" id="ARBA00010550"/>
    </source>
</evidence>
<dbReference type="GeneID" id="17358051"/>
<feature type="compositionally biased region" description="Gly residues" evidence="15">
    <location>
        <begin position="657"/>
        <end position="668"/>
    </location>
</feature>
<feature type="compositionally biased region" description="Gly residues" evidence="15">
    <location>
        <begin position="143"/>
        <end position="154"/>
    </location>
</feature>
<protein>
    <recommendedName>
        <fullName evidence="16">AAA+ ATPase domain-containing protein</fullName>
    </recommendedName>
</protein>
<evidence type="ECO:0000256" key="9">
    <source>
        <dbReference type="ARBA" id="ARBA00022801"/>
    </source>
</evidence>
<dbReference type="SMART" id="SM00382">
    <property type="entry name" value="AAA"/>
    <property type="match status" value="1"/>
</dbReference>
<gene>
    <name evidence="17" type="ORF">CHLNCDRAFT_140544</name>
</gene>
<dbReference type="FunFam" id="1.20.58.760:FF:000003">
    <property type="entry name" value="AFG3-like AAA ATPase 2"/>
    <property type="match status" value="1"/>
</dbReference>
<dbReference type="AlphaFoldDB" id="E1Z5M6"/>
<dbReference type="OMA" id="VWFNIGT"/>
<dbReference type="PANTHER" id="PTHR43655">
    <property type="entry name" value="ATP-DEPENDENT PROTEASE"/>
    <property type="match status" value="1"/>
</dbReference>
<evidence type="ECO:0000256" key="6">
    <source>
        <dbReference type="ARBA" id="ARBA00022692"/>
    </source>
</evidence>
<evidence type="ECO:0000256" key="2">
    <source>
        <dbReference type="ARBA" id="ARBA00004173"/>
    </source>
</evidence>
<keyword evidence="13" id="KW-0482">Metalloprotease</keyword>